<feature type="transmembrane region" description="Helical" evidence="5">
    <location>
        <begin position="27"/>
        <end position="45"/>
    </location>
</feature>
<dbReference type="PANTHER" id="PTHR30386:SF26">
    <property type="entry name" value="TRANSPORT PROTEIN COMB"/>
    <property type="match status" value="1"/>
</dbReference>
<dbReference type="PANTHER" id="PTHR30386">
    <property type="entry name" value="MEMBRANE FUSION SUBUNIT OF EMRAB-TOLC MULTIDRUG EFFLUX PUMP"/>
    <property type="match status" value="1"/>
</dbReference>
<evidence type="ECO:0000256" key="2">
    <source>
        <dbReference type="ARBA" id="ARBA00022692"/>
    </source>
</evidence>
<keyword evidence="4 5" id="KW-0472">Membrane</keyword>
<evidence type="ECO:0000256" key="4">
    <source>
        <dbReference type="ARBA" id="ARBA00023136"/>
    </source>
</evidence>
<sequence>MEKPGFDRSKVSPPYFKPGYLIRRGTGYIFIFFVFMLLVSGTISFDQVVKGDLVLTSLNPPVQIKVKRDGKLSAIFKKPKDSVKIGEIVAILDHPASFNDITYLRNILINDSLRISSLDTLIKVYPVNLGLGTSLQQVYNKYLEEYHKLILENKLGENKAIEQGLIKEIDNQAAILNSKKKELQLFKNNLVISTQKLNRHQKLFEKGVISKSNLENIELEFSEKNQQYVLLEQKLIQNYAHLNRAYSDLEILRKSALRNIRLQNAELIFARQDLLNQILQWEDNNVLKSPIAGMVSYNQFWIEHQNVSEGDLVFSIIPFNREKLLGKCMVPIHNSGQIKKGQKVYLKLENFPFREWGMVRAIVNSISEVPSKDNAPSFVVYLEVDNLKTTYGKELNISQELIGTAEIVLNESSLLERIFYQFRHLWTT</sequence>
<dbReference type="Proteomes" id="UP000635665">
    <property type="component" value="Unassembled WGS sequence"/>
</dbReference>
<comment type="caution">
    <text evidence="6">The sequence shown here is derived from an EMBL/GenBank/DDBJ whole genome shotgun (WGS) entry which is preliminary data.</text>
</comment>
<name>A0ABS0TH84_9FLAO</name>
<proteinExistence type="predicted"/>
<dbReference type="RefSeq" id="WP_198638203.1">
    <property type="nucleotide sequence ID" value="NZ_JAEHNY010000004.1"/>
</dbReference>
<protein>
    <submittedName>
        <fullName evidence="6">HlyD family efflux transporter periplasmic adaptor subunit</fullName>
    </submittedName>
</protein>
<accession>A0ABS0TH84</accession>
<keyword evidence="2 5" id="KW-0812">Transmembrane</keyword>
<reference evidence="6 7" key="1">
    <citation type="submission" date="2020-12" db="EMBL/GenBank/DDBJ databases">
        <title>Salegentibacter orientalis sp. nov., isolated from costal sediment.</title>
        <authorList>
            <person name="Lian F.-B."/>
        </authorList>
    </citation>
    <scope>NUCLEOTIDE SEQUENCE [LARGE SCALE GENOMIC DNA]</scope>
    <source>
        <strain evidence="6 7">F60176</strain>
    </source>
</reference>
<gene>
    <name evidence="6" type="ORF">I6U50_06190</name>
</gene>
<evidence type="ECO:0000313" key="6">
    <source>
        <dbReference type="EMBL" id="MBI6119606.1"/>
    </source>
</evidence>
<evidence type="ECO:0000313" key="7">
    <source>
        <dbReference type="Proteomes" id="UP000635665"/>
    </source>
</evidence>
<keyword evidence="7" id="KW-1185">Reference proteome</keyword>
<dbReference type="InterPro" id="IPR050739">
    <property type="entry name" value="MFP"/>
</dbReference>
<evidence type="ECO:0000256" key="3">
    <source>
        <dbReference type="ARBA" id="ARBA00022989"/>
    </source>
</evidence>
<organism evidence="6 7">
    <name type="scientific">Salegentibacter maritimus</name>
    <dbReference type="NCBI Taxonomy" id="2794347"/>
    <lineage>
        <taxon>Bacteria</taxon>
        <taxon>Pseudomonadati</taxon>
        <taxon>Bacteroidota</taxon>
        <taxon>Flavobacteriia</taxon>
        <taxon>Flavobacteriales</taxon>
        <taxon>Flavobacteriaceae</taxon>
        <taxon>Salegentibacter</taxon>
    </lineage>
</organism>
<keyword evidence="3 5" id="KW-1133">Transmembrane helix</keyword>
<comment type="subcellular location">
    <subcellularLocation>
        <location evidence="1">Membrane</location>
        <topology evidence="1">Single-pass membrane protein</topology>
    </subcellularLocation>
</comment>
<dbReference type="EMBL" id="JAEHNY010000004">
    <property type="protein sequence ID" value="MBI6119606.1"/>
    <property type="molecule type" value="Genomic_DNA"/>
</dbReference>
<evidence type="ECO:0000256" key="1">
    <source>
        <dbReference type="ARBA" id="ARBA00004167"/>
    </source>
</evidence>
<evidence type="ECO:0000256" key="5">
    <source>
        <dbReference type="SAM" id="Phobius"/>
    </source>
</evidence>